<dbReference type="Pfam" id="PF05036">
    <property type="entry name" value="SPOR"/>
    <property type="match status" value="1"/>
</dbReference>
<dbReference type="AlphaFoldDB" id="A0A9X0UDI1"/>
<dbReference type="RefSeq" id="WP_186770377.1">
    <property type="nucleotide sequence ID" value="NZ_JACOMF010000008.1"/>
</dbReference>
<gene>
    <name evidence="3" type="ORF">H7965_09755</name>
</gene>
<dbReference type="SUPFAM" id="SSF110997">
    <property type="entry name" value="Sporulation related repeat"/>
    <property type="match status" value="1"/>
</dbReference>
<evidence type="ECO:0000313" key="3">
    <source>
        <dbReference type="EMBL" id="MBC4015613.1"/>
    </source>
</evidence>
<feature type="transmembrane region" description="Helical" evidence="1">
    <location>
        <begin position="21"/>
        <end position="44"/>
    </location>
</feature>
<comment type="caution">
    <text evidence="3">The sequence shown here is derived from an EMBL/GenBank/DDBJ whole genome shotgun (WGS) entry which is preliminary data.</text>
</comment>
<reference evidence="3" key="1">
    <citation type="submission" date="2020-08" db="EMBL/GenBank/DDBJ databases">
        <authorList>
            <person name="Hu Y."/>
            <person name="Nguyen S.V."/>
            <person name="Li F."/>
            <person name="Fanning S."/>
        </authorList>
    </citation>
    <scope>NUCLEOTIDE SEQUENCE</scope>
    <source>
        <strain evidence="3">SYSU D8009</strain>
    </source>
</reference>
<name>A0A9X0UDI1_9PROT</name>
<dbReference type="EMBL" id="JACOMF010000008">
    <property type="protein sequence ID" value="MBC4015613.1"/>
    <property type="molecule type" value="Genomic_DNA"/>
</dbReference>
<keyword evidence="1" id="KW-1133">Transmembrane helix</keyword>
<dbReference type="Gene3D" id="3.30.70.1070">
    <property type="entry name" value="Sporulation related repeat"/>
    <property type="match status" value="1"/>
</dbReference>
<keyword evidence="1" id="KW-0812">Transmembrane</keyword>
<sequence>MSDITVPSWRARPERPAPVSWRMLAFAGGALGVIAVGGAVVWGVSRSGPRTIPVIEADSRPVKVRPEDPGGLRVPNQDQLVLEPAAVRRAAERSTGANARLDRGPEAPALDLLRQQAAPPAAPLPPPVAAAPDAPAQVAVAPSAPAPALPPPVAAAPVAPQPVAAVAAPVLAPVAQGRALVQLGALASEEAARSEWERLTRRVPELAAFHPRITRLEREGQATLYRLRTGGLADAAAARSLCEAVRAKGGACTAFGG</sequence>
<keyword evidence="1" id="KW-0472">Membrane</keyword>
<dbReference type="Proteomes" id="UP000600101">
    <property type="component" value="Unassembled WGS sequence"/>
</dbReference>
<feature type="domain" description="SPOR" evidence="2">
    <location>
        <begin position="173"/>
        <end position="257"/>
    </location>
</feature>
<proteinExistence type="predicted"/>
<dbReference type="GO" id="GO:0042834">
    <property type="term" value="F:peptidoglycan binding"/>
    <property type="evidence" value="ECO:0007669"/>
    <property type="project" value="InterPro"/>
</dbReference>
<dbReference type="InterPro" id="IPR036680">
    <property type="entry name" value="SPOR-like_sf"/>
</dbReference>
<protein>
    <submittedName>
        <fullName evidence="3">SPOR domain-containing protein</fullName>
    </submittedName>
</protein>
<dbReference type="InterPro" id="IPR007730">
    <property type="entry name" value="SPOR-like_dom"/>
</dbReference>
<evidence type="ECO:0000259" key="2">
    <source>
        <dbReference type="PROSITE" id="PS51724"/>
    </source>
</evidence>
<evidence type="ECO:0000256" key="1">
    <source>
        <dbReference type="SAM" id="Phobius"/>
    </source>
</evidence>
<dbReference type="PROSITE" id="PS51724">
    <property type="entry name" value="SPOR"/>
    <property type="match status" value="1"/>
</dbReference>
<keyword evidence="4" id="KW-1185">Reference proteome</keyword>
<evidence type="ECO:0000313" key="4">
    <source>
        <dbReference type="Proteomes" id="UP000600101"/>
    </source>
</evidence>
<organism evidence="3 4">
    <name type="scientific">Siccirubricoccus deserti</name>
    <dbReference type="NCBI Taxonomy" id="2013562"/>
    <lineage>
        <taxon>Bacteria</taxon>
        <taxon>Pseudomonadati</taxon>
        <taxon>Pseudomonadota</taxon>
        <taxon>Alphaproteobacteria</taxon>
        <taxon>Acetobacterales</taxon>
        <taxon>Roseomonadaceae</taxon>
        <taxon>Siccirubricoccus</taxon>
    </lineage>
</organism>
<accession>A0A9X0UDI1</accession>